<dbReference type="InterPro" id="IPR055343">
    <property type="entry name" value="CREG_beta-barrel"/>
</dbReference>
<dbReference type="SUPFAM" id="SSF50475">
    <property type="entry name" value="FMN-binding split barrel"/>
    <property type="match status" value="1"/>
</dbReference>
<feature type="chain" id="PRO_5041690854" description="CRM domain-containing protein" evidence="12">
    <location>
        <begin position="27"/>
        <end position="1305"/>
    </location>
</feature>
<evidence type="ECO:0000313" key="14">
    <source>
        <dbReference type="EMBL" id="KAK3013876.1"/>
    </source>
</evidence>
<dbReference type="InterPro" id="IPR035920">
    <property type="entry name" value="YhbY-like_sf"/>
</dbReference>
<accession>A0AA89AWA8</accession>
<dbReference type="GO" id="GO:0006397">
    <property type="term" value="P:mRNA processing"/>
    <property type="evidence" value="ECO:0007669"/>
    <property type="project" value="UniProtKB-KW"/>
</dbReference>
<comment type="caution">
    <text evidence="14">The sequence shown here is derived from an EMBL/GenBank/DDBJ whole genome shotgun (WGS) entry which is preliminary data.</text>
</comment>
<evidence type="ECO:0000256" key="1">
    <source>
        <dbReference type="ARBA" id="ARBA00004229"/>
    </source>
</evidence>
<dbReference type="FunFam" id="3.30.110.60:FF:000003">
    <property type="entry name" value="CRM-domain containing factor CFM3B, chloroplastic"/>
    <property type="match status" value="1"/>
</dbReference>
<keyword evidence="5" id="KW-0677">Repeat</keyword>
<dbReference type="SMART" id="SM01103">
    <property type="entry name" value="CRS1_YhbY"/>
    <property type="match status" value="4"/>
</dbReference>
<evidence type="ECO:0000256" key="6">
    <source>
        <dbReference type="ARBA" id="ARBA00022884"/>
    </source>
</evidence>
<dbReference type="EMBL" id="JAVXUP010001263">
    <property type="protein sequence ID" value="KAK3013876.1"/>
    <property type="molecule type" value="Genomic_DNA"/>
</dbReference>
<feature type="domain" description="CRM" evidence="13">
    <location>
        <begin position="394"/>
        <end position="490"/>
    </location>
</feature>
<dbReference type="Pfam" id="PF01985">
    <property type="entry name" value="CRS1_YhbY"/>
    <property type="match status" value="4"/>
</dbReference>
<feature type="region of interest" description="Disordered" evidence="11">
    <location>
        <begin position="999"/>
        <end position="1046"/>
    </location>
</feature>
<keyword evidence="12" id="KW-0732">Signal</keyword>
<feature type="region of interest" description="Disordered" evidence="11">
    <location>
        <begin position="338"/>
        <end position="358"/>
    </location>
</feature>
<dbReference type="PANTHER" id="PTHR31846">
    <property type="entry name" value="CRS1 / YHBY (CRM) DOMAIN-CONTAINING PROTEIN"/>
    <property type="match status" value="1"/>
</dbReference>
<keyword evidence="3" id="KW-0934">Plastid</keyword>
<organism evidence="14 15">
    <name type="scientific">Escallonia herrerae</name>
    <dbReference type="NCBI Taxonomy" id="1293975"/>
    <lineage>
        <taxon>Eukaryota</taxon>
        <taxon>Viridiplantae</taxon>
        <taxon>Streptophyta</taxon>
        <taxon>Embryophyta</taxon>
        <taxon>Tracheophyta</taxon>
        <taxon>Spermatophyta</taxon>
        <taxon>Magnoliopsida</taxon>
        <taxon>eudicotyledons</taxon>
        <taxon>Gunneridae</taxon>
        <taxon>Pentapetalae</taxon>
        <taxon>asterids</taxon>
        <taxon>campanulids</taxon>
        <taxon>Escalloniales</taxon>
        <taxon>Escalloniaceae</taxon>
        <taxon>Escallonia</taxon>
    </lineage>
</organism>
<proteinExistence type="predicted"/>
<keyword evidence="8" id="KW-0508">mRNA splicing</keyword>
<dbReference type="GO" id="GO:1990904">
    <property type="term" value="C:ribonucleoprotein complex"/>
    <property type="evidence" value="ECO:0007669"/>
    <property type="project" value="UniProtKB-KW"/>
</dbReference>
<dbReference type="Gene3D" id="3.30.110.60">
    <property type="entry name" value="YhbY-like"/>
    <property type="match status" value="4"/>
</dbReference>
<dbReference type="Gene3D" id="2.30.110.10">
    <property type="entry name" value="Electron Transport, Fmn-binding Protein, Chain A"/>
    <property type="match status" value="1"/>
</dbReference>
<gene>
    <name evidence="14" type="ORF">RJ639_009273</name>
</gene>
<comment type="subcellular location">
    <subcellularLocation>
        <location evidence="1">Plastid</location>
        <location evidence="1">Chloroplast</location>
    </subcellularLocation>
</comment>
<evidence type="ECO:0000256" key="11">
    <source>
        <dbReference type="SAM" id="MobiDB-lite"/>
    </source>
</evidence>
<feature type="compositionally biased region" description="Low complexity" evidence="11">
    <location>
        <begin position="1008"/>
        <end position="1017"/>
    </location>
</feature>
<keyword evidence="6 10" id="KW-0694">RNA-binding</keyword>
<evidence type="ECO:0000256" key="3">
    <source>
        <dbReference type="ARBA" id="ARBA00022640"/>
    </source>
</evidence>
<evidence type="ECO:0000259" key="13">
    <source>
        <dbReference type="PROSITE" id="PS51295"/>
    </source>
</evidence>
<keyword evidence="2" id="KW-0150">Chloroplast</keyword>
<evidence type="ECO:0000256" key="5">
    <source>
        <dbReference type="ARBA" id="ARBA00022737"/>
    </source>
</evidence>
<dbReference type="GO" id="GO:0000373">
    <property type="term" value="P:Group II intron splicing"/>
    <property type="evidence" value="ECO:0007669"/>
    <property type="project" value="UniProtKB-ARBA"/>
</dbReference>
<evidence type="ECO:0000256" key="4">
    <source>
        <dbReference type="ARBA" id="ARBA00022664"/>
    </source>
</evidence>
<name>A0AA89AWA8_9ASTE</name>
<feature type="compositionally biased region" description="Basic and acidic residues" evidence="11">
    <location>
        <begin position="1032"/>
        <end position="1046"/>
    </location>
</feature>
<keyword evidence="15" id="KW-1185">Reference proteome</keyword>
<evidence type="ECO:0000256" key="7">
    <source>
        <dbReference type="ARBA" id="ARBA00022946"/>
    </source>
</evidence>
<protein>
    <recommendedName>
        <fullName evidence="13">CRM domain-containing protein</fullName>
    </recommendedName>
</protein>
<dbReference type="SUPFAM" id="SSF75471">
    <property type="entry name" value="YhbY-like"/>
    <property type="match status" value="4"/>
</dbReference>
<feature type="region of interest" description="Disordered" evidence="11">
    <location>
        <begin position="1255"/>
        <end position="1278"/>
    </location>
</feature>
<dbReference type="PROSITE" id="PS51295">
    <property type="entry name" value="CRM"/>
    <property type="match status" value="4"/>
</dbReference>
<evidence type="ECO:0000256" key="10">
    <source>
        <dbReference type="PROSITE-ProRule" id="PRU00626"/>
    </source>
</evidence>
<keyword evidence="9" id="KW-0687">Ribonucleoprotein</keyword>
<dbReference type="Proteomes" id="UP001188597">
    <property type="component" value="Unassembled WGS sequence"/>
</dbReference>
<dbReference type="Pfam" id="PF13883">
    <property type="entry name" value="CREG_beta-barrel"/>
    <property type="match status" value="1"/>
</dbReference>
<feature type="domain" description="CRM" evidence="13">
    <location>
        <begin position="1165"/>
        <end position="1258"/>
    </location>
</feature>
<evidence type="ECO:0000256" key="8">
    <source>
        <dbReference type="ARBA" id="ARBA00023187"/>
    </source>
</evidence>
<reference evidence="14" key="1">
    <citation type="submission" date="2022-12" db="EMBL/GenBank/DDBJ databases">
        <title>Draft genome assemblies for two species of Escallonia (Escalloniales).</title>
        <authorList>
            <person name="Chanderbali A."/>
            <person name="Dervinis C."/>
            <person name="Anghel I."/>
            <person name="Soltis D."/>
            <person name="Soltis P."/>
            <person name="Zapata F."/>
        </authorList>
    </citation>
    <scope>NUCLEOTIDE SEQUENCE</scope>
    <source>
        <strain evidence="14">UCBG64.0493</strain>
        <tissue evidence="14">Leaf</tissue>
    </source>
</reference>
<dbReference type="GO" id="GO:0009507">
    <property type="term" value="C:chloroplast"/>
    <property type="evidence" value="ECO:0007669"/>
    <property type="project" value="UniProtKB-SubCell"/>
</dbReference>
<evidence type="ECO:0000256" key="2">
    <source>
        <dbReference type="ARBA" id="ARBA00022528"/>
    </source>
</evidence>
<dbReference type="GO" id="GO:0003729">
    <property type="term" value="F:mRNA binding"/>
    <property type="evidence" value="ECO:0007669"/>
    <property type="project" value="InterPro"/>
</dbReference>
<feature type="domain" description="CRM" evidence="13">
    <location>
        <begin position="609"/>
        <end position="706"/>
    </location>
</feature>
<keyword evidence="7" id="KW-0809">Transit peptide</keyword>
<sequence>MKIKGLSVPVLGFIFLLGIFQEPVHGRPLASLTRPRPANAAAFARWLVSQSSWGVLNTIASDLGGAPFGNVVSFSDGLPDKGTGIPYFYLTALDPTARNALKDQRSSFTISEFPVGTCGKKDPENPTCAKITLTGKLKPLDGQSDEAKYARTALFSKHSEMKEWPKNHNFQFFKLEIDNIFMINWFGGPKPLTVDQYLHPKTLNGGKCVESLLDTLHPQMLLPLCNCQSSLPPQTLKFNLSPPFPSFFIFFFPPPFTKSLMPQNPQPPRKSLLLRASSADTKTLPQSAIQRIAEKLRSLGYIEDNDDKQPPQTLNSCSPGEIFVPLPNQLPKHRVGHTFDPSWSTPENPVPEPGSGTAIRGYNELRRKVWKEKKAERARRGAGEEEAVPTLAELKLPPGELRRLRKVGIGLDKRLKIGKAGITEGIVNGIHERWRRAELVKIRCEDMSRLNMKRTHDLLERKTGGLVIWRSGSIIVLYRGADYKYPYFFDDNSTTTSSSDELHLNFGAHSEKESCLRDTDETKSAGHVMSNRITQTSLIKGVGSHNRVRFQLPGEAQLAEEADRLLEGLGPRFTDWYGYDPLPVDADLLPAIVPGYRKPFRLLPYGVKPGLTNDEMTTLRRLGRPLPCHFALGRNRKLQGLAAAIIKLWEKCEIAKIAVKKGVQNTNSELMAEELKWLTGGTTLLRDKEFIVFYRGKDFLPASVSSAIEQRRKYGIHGLEIRKDNTSSSTQAHEHEPGTLECASEAEHGMNDQKPKVVSEIRKQRSSEAAISRTSSKLSLALAKKARAEKLLSELEMEEIRQQPEIDKEGITEEERYMLRKVGLRMKPFLLLGRRGVFDGTVENMHLHWKYRELVKIICGERSIEEVHARARTLEVESGGILVSVDRTSKGYAIIVYRGKNYKRPASLRPRTLLNKREALKRSIEAQRRESLKLHVLKLSRNVDDLKLKMVKDKEIHNMHEDLKLDLDEERDNWNSTEYTRSDTHLETCSMHPDCDPGMEEARDRHGGNSTSSNTSGVNYALRGSPETTEPDLLRDGSPRCENKEGDELNMEGEELDIIESETVSEPGKESGVVMEGEVLDITESAHLSEQVKESSLGLGIYGVGQDVESTLATCPDNYETGDSVSSNAKPHNVNIYKSSVLSPKGELKVSAVENGSDGLPFKAARLSNRERLLLRKQALQMKKRPVIAIGRSNIVSGVAKTIKAHFQKHPLAIVNVKGRAKGTSVQEEATGAVLISQEPSKVILYRGWGAREEPGQAHGNNASDLREVTTGRQGGPRAVISPELMSAIRLECGLHPNQENGTVS</sequence>
<evidence type="ECO:0000313" key="15">
    <source>
        <dbReference type="Proteomes" id="UP001188597"/>
    </source>
</evidence>
<dbReference type="PANTHER" id="PTHR31846:SF20">
    <property type="entry name" value="CRM-DOMAIN CONTAINING FACTOR CFM2, CHLOROPLASTIC"/>
    <property type="match status" value="1"/>
</dbReference>
<keyword evidence="4" id="KW-0507">mRNA processing</keyword>
<dbReference type="InterPro" id="IPR012349">
    <property type="entry name" value="Split_barrel_FMN-bd"/>
</dbReference>
<dbReference type="InterPro" id="IPR001890">
    <property type="entry name" value="RNA-binding_CRM"/>
</dbReference>
<evidence type="ECO:0000256" key="12">
    <source>
        <dbReference type="SAM" id="SignalP"/>
    </source>
</evidence>
<evidence type="ECO:0000256" key="9">
    <source>
        <dbReference type="ARBA" id="ARBA00023274"/>
    </source>
</evidence>
<dbReference type="InterPro" id="IPR045278">
    <property type="entry name" value="CRS1/CFM2/CFM3"/>
</dbReference>
<dbReference type="FunFam" id="3.30.110.60:FF:000002">
    <property type="entry name" value="CRS2-associated factor 1, chloroplastic"/>
    <property type="match status" value="2"/>
</dbReference>
<feature type="domain" description="CRM" evidence="13">
    <location>
        <begin position="809"/>
        <end position="909"/>
    </location>
</feature>
<feature type="signal peptide" evidence="12">
    <location>
        <begin position="1"/>
        <end position="26"/>
    </location>
</feature>